<name>A0ABP7E3S0_9ACTN</name>
<feature type="transmembrane region" description="Helical" evidence="7">
    <location>
        <begin position="74"/>
        <end position="95"/>
    </location>
</feature>
<keyword evidence="2 7" id="KW-0813">Transport</keyword>
<dbReference type="EMBL" id="BAAAZP010000224">
    <property type="protein sequence ID" value="GAA3713808.1"/>
    <property type="molecule type" value="Genomic_DNA"/>
</dbReference>
<dbReference type="InterPro" id="IPR000515">
    <property type="entry name" value="MetI-like"/>
</dbReference>
<feature type="transmembrane region" description="Helical" evidence="7">
    <location>
        <begin position="115"/>
        <end position="139"/>
    </location>
</feature>
<dbReference type="InterPro" id="IPR035906">
    <property type="entry name" value="MetI-like_sf"/>
</dbReference>
<sequence>MGTQPPLMRTRLTRHARNLALELVLPLVLLVLWWFLSARSTSPYFPPLATILSQFQQTWLFAHFLSDAVPTLQHLAVGFCVAVVVGVAAGIVLGSLPLLAEAAAPVLEFVRSVPIAALLPAGLLLLGIGPAFQIAVIAFSATWPILLNTLDGVRGIDSTVLDFARSYRVPMLVRLFRITIPAAGPNIIAGMRVAVSLAVSVVIFSELIGATDGIGYQILQAQFSFAVADVWAGIILLGILGYLINIVFRGFELLALRQHRSMRKPS</sequence>
<dbReference type="PROSITE" id="PS50928">
    <property type="entry name" value="ABC_TM1"/>
    <property type="match status" value="1"/>
</dbReference>
<comment type="caution">
    <text evidence="9">The sequence shown here is derived from an EMBL/GenBank/DDBJ whole genome shotgun (WGS) entry which is preliminary data.</text>
</comment>
<keyword evidence="6 7" id="KW-0472">Membrane</keyword>
<comment type="similarity">
    <text evidence="7">Belongs to the binding-protein-dependent transport system permease family.</text>
</comment>
<dbReference type="PANTHER" id="PTHR30151:SF0">
    <property type="entry name" value="ABC TRANSPORTER PERMEASE PROTEIN MJ0413-RELATED"/>
    <property type="match status" value="1"/>
</dbReference>
<feature type="transmembrane region" description="Helical" evidence="7">
    <location>
        <begin position="44"/>
        <end position="62"/>
    </location>
</feature>
<evidence type="ECO:0000313" key="9">
    <source>
        <dbReference type="EMBL" id="GAA3713808.1"/>
    </source>
</evidence>
<evidence type="ECO:0000256" key="7">
    <source>
        <dbReference type="RuleBase" id="RU363032"/>
    </source>
</evidence>
<keyword evidence="3" id="KW-1003">Cell membrane</keyword>
<dbReference type="RefSeq" id="WP_344894828.1">
    <property type="nucleotide sequence ID" value="NZ_BAAAZP010000224.1"/>
</dbReference>
<feature type="domain" description="ABC transmembrane type-1" evidence="8">
    <location>
        <begin position="68"/>
        <end position="248"/>
    </location>
</feature>
<accession>A0ABP7E3S0</accession>
<gene>
    <name evidence="9" type="ORF">GCM10022224_094250</name>
</gene>
<evidence type="ECO:0000256" key="2">
    <source>
        <dbReference type="ARBA" id="ARBA00022448"/>
    </source>
</evidence>
<feature type="transmembrane region" description="Helical" evidence="7">
    <location>
        <begin position="187"/>
        <end position="210"/>
    </location>
</feature>
<dbReference type="CDD" id="cd06261">
    <property type="entry name" value="TM_PBP2"/>
    <property type="match status" value="1"/>
</dbReference>
<evidence type="ECO:0000256" key="1">
    <source>
        <dbReference type="ARBA" id="ARBA00004651"/>
    </source>
</evidence>
<keyword evidence="5 7" id="KW-1133">Transmembrane helix</keyword>
<comment type="subcellular location">
    <subcellularLocation>
        <location evidence="1 7">Cell membrane</location>
        <topology evidence="1 7">Multi-pass membrane protein</topology>
    </subcellularLocation>
</comment>
<evidence type="ECO:0000256" key="4">
    <source>
        <dbReference type="ARBA" id="ARBA00022692"/>
    </source>
</evidence>
<evidence type="ECO:0000256" key="3">
    <source>
        <dbReference type="ARBA" id="ARBA00022475"/>
    </source>
</evidence>
<evidence type="ECO:0000256" key="6">
    <source>
        <dbReference type="ARBA" id="ARBA00023136"/>
    </source>
</evidence>
<dbReference type="Pfam" id="PF00528">
    <property type="entry name" value="BPD_transp_1"/>
    <property type="match status" value="1"/>
</dbReference>
<reference evidence="10" key="1">
    <citation type="journal article" date="2019" name="Int. J. Syst. Evol. Microbiol.">
        <title>The Global Catalogue of Microorganisms (GCM) 10K type strain sequencing project: providing services to taxonomists for standard genome sequencing and annotation.</title>
        <authorList>
            <consortium name="The Broad Institute Genomics Platform"/>
            <consortium name="The Broad Institute Genome Sequencing Center for Infectious Disease"/>
            <person name="Wu L."/>
            <person name="Ma J."/>
        </authorList>
    </citation>
    <scope>NUCLEOTIDE SEQUENCE [LARGE SCALE GENOMIC DNA]</scope>
    <source>
        <strain evidence="10">JCM 16904</strain>
    </source>
</reference>
<feature type="transmembrane region" description="Helical" evidence="7">
    <location>
        <begin position="230"/>
        <end position="256"/>
    </location>
</feature>
<proteinExistence type="inferred from homology"/>
<evidence type="ECO:0000256" key="5">
    <source>
        <dbReference type="ARBA" id="ARBA00022989"/>
    </source>
</evidence>
<keyword evidence="10" id="KW-1185">Reference proteome</keyword>
<dbReference type="Gene3D" id="1.10.3720.10">
    <property type="entry name" value="MetI-like"/>
    <property type="match status" value="1"/>
</dbReference>
<evidence type="ECO:0000259" key="8">
    <source>
        <dbReference type="PROSITE" id="PS50928"/>
    </source>
</evidence>
<keyword evidence="4 7" id="KW-0812">Transmembrane</keyword>
<evidence type="ECO:0000313" key="10">
    <source>
        <dbReference type="Proteomes" id="UP001500902"/>
    </source>
</evidence>
<feature type="transmembrane region" description="Helical" evidence="7">
    <location>
        <begin position="20"/>
        <end position="38"/>
    </location>
</feature>
<organism evidence="9 10">
    <name type="scientific">Nonomuraea antimicrobica</name>
    <dbReference type="NCBI Taxonomy" id="561173"/>
    <lineage>
        <taxon>Bacteria</taxon>
        <taxon>Bacillati</taxon>
        <taxon>Actinomycetota</taxon>
        <taxon>Actinomycetes</taxon>
        <taxon>Streptosporangiales</taxon>
        <taxon>Streptosporangiaceae</taxon>
        <taxon>Nonomuraea</taxon>
    </lineage>
</organism>
<dbReference type="SUPFAM" id="SSF161098">
    <property type="entry name" value="MetI-like"/>
    <property type="match status" value="1"/>
</dbReference>
<dbReference type="Proteomes" id="UP001500902">
    <property type="component" value="Unassembled WGS sequence"/>
</dbReference>
<protein>
    <submittedName>
        <fullName evidence="9">ABC transporter permease</fullName>
    </submittedName>
</protein>
<dbReference type="PANTHER" id="PTHR30151">
    <property type="entry name" value="ALKANE SULFONATE ABC TRANSPORTER-RELATED, MEMBRANE SUBUNIT"/>
    <property type="match status" value="1"/>
</dbReference>